<protein>
    <submittedName>
        <fullName evidence="1">Uncharacterized protein</fullName>
    </submittedName>
</protein>
<dbReference type="Proteomes" id="UP000824120">
    <property type="component" value="Chromosome 9"/>
</dbReference>
<proteinExistence type="predicted"/>
<dbReference type="AlphaFoldDB" id="A0A9J5XKQ1"/>
<keyword evidence="2" id="KW-1185">Reference proteome</keyword>
<dbReference type="EMBL" id="JACXVP010000009">
    <property type="protein sequence ID" value="KAG5587592.1"/>
    <property type="molecule type" value="Genomic_DNA"/>
</dbReference>
<evidence type="ECO:0000313" key="2">
    <source>
        <dbReference type="Proteomes" id="UP000824120"/>
    </source>
</evidence>
<name>A0A9J5XKQ1_SOLCO</name>
<organism evidence="1 2">
    <name type="scientific">Solanum commersonii</name>
    <name type="common">Commerson's wild potato</name>
    <name type="synonym">Commerson's nightshade</name>
    <dbReference type="NCBI Taxonomy" id="4109"/>
    <lineage>
        <taxon>Eukaryota</taxon>
        <taxon>Viridiplantae</taxon>
        <taxon>Streptophyta</taxon>
        <taxon>Embryophyta</taxon>
        <taxon>Tracheophyta</taxon>
        <taxon>Spermatophyta</taxon>
        <taxon>Magnoliopsida</taxon>
        <taxon>eudicotyledons</taxon>
        <taxon>Gunneridae</taxon>
        <taxon>Pentapetalae</taxon>
        <taxon>asterids</taxon>
        <taxon>lamiids</taxon>
        <taxon>Solanales</taxon>
        <taxon>Solanaceae</taxon>
        <taxon>Solanoideae</taxon>
        <taxon>Solaneae</taxon>
        <taxon>Solanum</taxon>
    </lineage>
</organism>
<sequence length="57" mass="6302">MPEENNMKKISETDLTSLDGENIVLKKGMEALKLSDSVYATNTDKALAKEQEAVKKC</sequence>
<comment type="caution">
    <text evidence="1">The sequence shown here is derived from an EMBL/GenBank/DDBJ whole genome shotgun (WGS) entry which is preliminary data.</text>
</comment>
<gene>
    <name evidence="1" type="ORF">H5410_048026</name>
</gene>
<reference evidence="1 2" key="1">
    <citation type="submission" date="2020-09" db="EMBL/GenBank/DDBJ databases">
        <title>De no assembly of potato wild relative species, Solanum commersonii.</title>
        <authorList>
            <person name="Cho K."/>
        </authorList>
    </citation>
    <scope>NUCLEOTIDE SEQUENCE [LARGE SCALE GENOMIC DNA]</scope>
    <source>
        <strain evidence="1">LZ3.2</strain>
        <tissue evidence="1">Leaf</tissue>
    </source>
</reference>
<accession>A0A9J5XKQ1</accession>
<evidence type="ECO:0000313" key="1">
    <source>
        <dbReference type="EMBL" id="KAG5587592.1"/>
    </source>
</evidence>